<dbReference type="AlphaFoldDB" id="A0A5N5K8H3"/>
<dbReference type="InterPro" id="IPR000048">
    <property type="entry name" value="IQ_motif_EF-hand-BS"/>
</dbReference>
<evidence type="ECO:0000256" key="3">
    <source>
        <dbReference type="ARBA" id="ARBA00022737"/>
    </source>
</evidence>
<dbReference type="CDD" id="cd23767">
    <property type="entry name" value="IQCD"/>
    <property type="match status" value="1"/>
</dbReference>
<feature type="compositionally biased region" description="Polar residues" evidence="7">
    <location>
        <begin position="447"/>
        <end position="460"/>
    </location>
</feature>
<sequence>MLHVRNVGERYNVFLERFAVNAAAWFNLTFLSFNLMGKKGGSSWLTVVKRAFRSPAKENDKRNAGTTGHGQEEEEEKVLFSSHQKREKRRWLFRKPTNQETVTRQILSKAGDVKTSTGGGGGAPTDHVPAAAAAEQRHAIAVAVATAAAAEAAVATAQAAVEVARLTRPSYHPREHYAAIAIQTAFRGYLARRALRALKGLVKLQALVRGHNVRKQAKMTLRCMQALVRVQARVLDQRTRLSHEGSRKSAFSDTNSVLESRYLQEISDRKSMSRDGSSVADDWDDRPRTIEEVKAMLQRRKEAAFKREKTLSQAFSQQMRRNRRSPSMGNEDEWLDHWMPARPWDNSSRTRASTDQRDPIKTVEIENSQPCSYLAPNLRRTNQNQYHQHQRSNSINNGVTRSSPSPLHRTHQNASLHHSPITPSPSKTRPLQVRSASPRCAREDRSCNSSQTPSLRSNYLYSGNLNQHGIRGGTASVSGNATMPNYMAITESAKARLRSQSAPRQRPSTPERDRAGSARKRLLYPVPDPYGIGTGYGGAGYGHGLRSPSFKSVGGSHFGGLEQQSNYSSCCTDIFGGEISPSSTSDLRRWLR</sequence>
<feature type="domain" description="DUF4005" evidence="8">
    <location>
        <begin position="437"/>
        <end position="547"/>
    </location>
</feature>
<comment type="similarity">
    <text evidence="5">Belongs to the IQD family.</text>
</comment>
<proteinExistence type="inferred from homology"/>
<dbReference type="Proteomes" id="UP000326939">
    <property type="component" value="Chromosome 14"/>
</dbReference>
<dbReference type="PANTHER" id="PTHR32295:SF6">
    <property type="entry name" value="PROTEIN IQ-DOMAIN 18"/>
    <property type="match status" value="1"/>
</dbReference>
<feature type="compositionally biased region" description="Basic and acidic residues" evidence="7">
    <location>
        <begin position="352"/>
        <end position="364"/>
    </location>
</feature>
<dbReference type="PANTHER" id="PTHR32295">
    <property type="entry name" value="IQ-DOMAIN 5-RELATED"/>
    <property type="match status" value="1"/>
</dbReference>
<keyword evidence="3" id="KW-0677">Repeat</keyword>
<comment type="subcellular location">
    <subcellularLocation>
        <location evidence="1">Cytoplasm</location>
    </subcellularLocation>
</comment>
<evidence type="ECO:0000256" key="1">
    <source>
        <dbReference type="ARBA" id="ARBA00004496"/>
    </source>
</evidence>
<dbReference type="EMBL" id="VDCV01000014">
    <property type="protein sequence ID" value="KAB5527246.1"/>
    <property type="molecule type" value="Genomic_DNA"/>
</dbReference>
<feature type="compositionally biased region" description="Polar residues" evidence="7">
    <location>
        <begin position="498"/>
        <end position="508"/>
    </location>
</feature>
<dbReference type="FunFam" id="1.20.5.190:FF:000062">
    <property type="entry name" value="IQ-domain 11"/>
    <property type="match status" value="1"/>
</dbReference>
<feature type="compositionally biased region" description="Polar residues" evidence="7">
    <location>
        <begin position="379"/>
        <end position="405"/>
    </location>
</feature>
<dbReference type="SMART" id="SM00015">
    <property type="entry name" value="IQ"/>
    <property type="match status" value="2"/>
</dbReference>
<evidence type="ECO:0000313" key="9">
    <source>
        <dbReference type="EMBL" id="KAB5527246.1"/>
    </source>
</evidence>
<dbReference type="GO" id="GO:0005737">
    <property type="term" value="C:cytoplasm"/>
    <property type="evidence" value="ECO:0007669"/>
    <property type="project" value="UniProtKB-SubCell"/>
</dbReference>
<gene>
    <name evidence="9" type="ORF">DKX38_021093</name>
</gene>
<accession>A0A5N5K8H3</accession>
<evidence type="ECO:0000313" key="10">
    <source>
        <dbReference type="Proteomes" id="UP000326939"/>
    </source>
</evidence>
<dbReference type="Gene3D" id="1.20.5.190">
    <property type="match status" value="1"/>
</dbReference>
<keyword evidence="10" id="KW-1185">Reference proteome</keyword>
<organism evidence="9 10">
    <name type="scientific">Salix brachista</name>
    <dbReference type="NCBI Taxonomy" id="2182728"/>
    <lineage>
        <taxon>Eukaryota</taxon>
        <taxon>Viridiplantae</taxon>
        <taxon>Streptophyta</taxon>
        <taxon>Embryophyta</taxon>
        <taxon>Tracheophyta</taxon>
        <taxon>Spermatophyta</taxon>
        <taxon>Magnoliopsida</taxon>
        <taxon>eudicotyledons</taxon>
        <taxon>Gunneridae</taxon>
        <taxon>Pentapetalae</taxon>
        <taxon>rosids</taxon>
        <taxon>fabids</taxon>
        <taxon>Malpighiales</taxon>
        <taxon>Salicaceae</taxon>
        <taxon>Saliceae</taxon>
        <taxon>Salix</taxon>
    </lineage>
</organism>
<evidence type="ECO:0000259" key="8">
    <source>
        <dbReference type="Pfam" id="PF13178"/>
    </source>
</evidence>
<feature type="region of interest" description="Disordered" evidence="7">
    <location>
        <begin position="55"/>
        <end position="82"/>
    </location>
</feature>
<evidence type="ECO:0000256" key="7">
    <source>
        <dbReference type="SAM" id="MobiDB-lite"/>
    </source>
</evidence>
<keyword evidence="4" id="KW-0112">Calmodulin-binding</keyword>
<evidence type="ECO:0000256" key="4">
    <source>
        <dbReference type="ARBA" id="ARBA00022860"/>
    </source>
</evidence>
<evidence type="ECO:0000256" key="2">
    <source>
        <dbReference type="ARBA" id="ARBA00022490"/>
    </source>
</evidence>
<name>A0A5N5K8H3_9ROSI</name>
<protein>
    <recommendedName>
        <fullName evidence="8">DUF4005 domain-containing protein</fullName>
    </recommendedName>
</protein>
<dbReference type="Pfam" id="PF13178">
    <property type="entry name" value="DUF4005"/>
    <property type="match status" value="1"/>
</dbReference>
<dbReference type="InterPro" id="IPR025064">
    <property type="entry name" value="DUF4005"/>
</dbReference>
<dbReference type="Pfam" id="PF00612">
    <property type="entry name" value="IQ"/>
    <property type="match status" value="2"/>
</dbReference>
<evidence type="ECO:0000256" key="5">
    <source>
        <dbReference type="ARBA" id="ARBA00024341"/>
    </source>
</evidence>
<comment type="subunit">
    <text evidence="6">Binds to multiple calmodulin (CaM) in the presence of Ca(2+) and CaM-like proteins.</text>
</comment>
<feature type="region of interest" description="Disordered" evidence="7">
    <location>
        <begin position="314"/>
        <end position="460"/>
    </location>
</feature>
<dbReference type="PROSITE" id="PS50096">
    <property type="entry name" value="IQ"/>
    <property type="match status" value="2"/>
</dbReference>
<keyword evidence="2" id="KW-0963">Cytoplasm</keyword>
<comment type="caution">
    <text evidence="9">The sequence shown here is derived from an EMBL/GenBank/DDBJ whole genome shotgun (WGS) entry which is preliminary data.</text>
</comment>
<evidence type="ECO:0000256" key="6">
    <source>
        <dbReference type="ARBA" id="ARBA00024378"/>
    </source>
</evidence>
<reference evidence="10" key="1">
    <citation type="journal article" date="2019" name="Gigascience">
        <title>De novo genome assembly of the endangered Acer yangbiense, a plant species with extremely small populations endemic to Yunnan Province, China.</title>
        <authorList>
            <person name="Yang J."/>
            <person name="Wariss H.M."/>
            <person name="Tao L."/>
            <person name="Zhang R."/>
            <person name="Yun Q."/>
            <person name="Hollingsworth P."/>
            <person name="Dao Z."/>
            <person name="Luo G."/>
            <person name="Guo H."/>
            <person name="Ma Y."/>
            <person name="Sun W."/>
        </authorList>
    </citation>
    <scope>NUCLEOTIDE SEQUENCE [LARGE SCALE GENOMIC DNA]</scope>
    <source>
        <strain evidence="10">cv. br00</strain>
    </source>
</reference>
<dbReference type="GO" id="GO:0005516">
    <property type="term" value="F:calmodulin binding"/>
    <property type="evidence" value="ECO:0007669"/>
    <property type="project" value="UniProtKB-KW"/>
</dbReference>
<feature type="region of interest" description="Disordered" evidence="7">
    <location>
        <begin position="494"/>
        <end position="520"/>
    </location>
</feature>